<gene>
    <name evidence="2" type="primary">RvY_16030-1</name>
    <name evidence="2" type="synonym">RvY_16030.1</name>
    <name evidence="2" type="ORF">RvY_16030</name>
</gene>
<reference evidence="2 3" key="1">
    <citation type="journal article" date="2016" name="Nat. Commun.">
        <title>Extremotolerant tardigrade genome and improved radiotolerance of human cultured cells by tardigrade-unique protein.</title>
        <authorList>
            <person name="Hashimoto T."/>
            <person name="Horikawa D.D."/>
            <person name="Saito Y."/>
            <person name="Kuwahara H."/>
            <person name="Kozuka-Hata H."/>
            <person name="Shin-I T."/>
            <person name="Minakuchi Y."/>
            <person name="Ohishi K."/>
            <person name="Motoyama A."/>
            <person name="Aizu T."/>
            <person name="Enomoto A."/>
            <person name="Kondo K."/>
            <person name="Tanaka S."/>
            <person name="Hara Y."/>
            <person name="Koshikawa S."/>
            <person name="Sagara H."/>
            <person name="Miura T."/>
            <person name="Yokobori S."/>
            <person name="Miyagawa K."/>
            <person name="Suzuki Y."/>
            <person name="Kubo T."/>
            <person name="Oyama M."/>
            <person name="Kohara Y."/>
            <person name="Fujiyama A."/>
            <person name="Arakawa K."/>
            <person name="Katayama T."/>
            <person name="Toyoda A."/>
            <person name="Kunieda T."/>
        </authorList>
    </citation>
    <scope>NUCLEOTIDE SEQUENCE [LARGE SCALE GENOMIC DNA]</scope>
    <source>
        <strain evidence="2 3">YOKOZUNA-1</strain>
    </source>
</reference>
<feature type="compositionally biased region" description="Basic and acidic residues" evidence="1">
    <location>
        <begin position="15"/>
        <end position="27"/>
    </location>
</feature>
<proteinExistence type="predicted"/>
<evidence type="ECO:0000256" key="1">
    <source>
        <dbReference type="SAM" id="MobiDB-lite"/>
    </source>
</evidence>
<feature type="region of interest" description="Disordered" evidence="1">
    <location>
        <begin position="1"/>
        <end position="27"/>
    </location>
</feature>
<dbReference type="AlphaFoldDB" id="A0A1D1VYF6"/>
<evidence type="ECO:0000313" key="3">
    <source>
        <dbReference type="Proteomes" id="UP000186922"/>
    </source>
</evidence>
<feature type="region of interest" description="Disordered" evidence="1">
    <location>
        <begin position="51"/>
        <end position="82"/>
    </location>
</feature>
<feature type="compositionally biased region" description="Low complexity" evidence="1">
    <location>
        <begin position="67"/>
        <end position="82"/>
    </location>
</feature>
<name>A0A1D1VYF6_RAMVA</name>
<accession>A0A1D1VYF6</accession>
<protein>
    <submittedName>
        <fullName evidence="2">Uncharacterized protein</fullName>
    </submittedName>
</protein>
<organism evidence="2 3">
    <name type="scientific">Ramazzottius varieornatus</name>
    <name type="common">Water bear</name>
    <name type="synonym">Tardigrade</name>
    <dbReference type="NCBI Taxonomy" id="947166"/>
    <lineage>
        <taxon>Eukaryota</taxon>
        <taxon>Metazoa</taxon>
        <taxon>Ecdysozoa</taxon>
        <taxon>Tardigrada</taxon>
        <taxon>Eutardigrada</taxon>
        <taxon>Parachela</taxon>
        <taxon>Hypsibioidea</taxon>
        <taxon>Ramazzottiidae</taxon>
        <taxon>Ramazzottius</taxon>
    </lineage>
</organism>
<dbReference type="EMBL" id="BDGG01000013">
    <property type="protein sequence ID" value="GAV05986.1"/>
    <property type="molecule type" value="Genomic_DNA"/>
</dbReference>
<keyword evidence="3" id="KW-1185">Reference proteome</keyword>
<evidence type="ECO:0000313" key="2">
    <source>
        <dbReference type="EMBL" id="GAV05986.1"/>
    </source>
</evidence>
<dbReference type="Proteomes" id="UP000186922">
    <property type="component" value="Unassembled WGS sequence"/>
</dbReference>
<comment type="caution">
    <text evidence="2">The sequence shown here is derived from an EMBL/GenBank/DDBJ whole genome shotgun (WGS) entry which is preliminary data.</text>
</comment>
<sequence>MTWRDQQKKQTQLTREQEDNERNFARLREKRELEDKRAREDRDVADRYAAEDSRRVLDPFTGARARSSMGYGNSSSSPTTLD</sequence>